<dbReference type="InterPro" id="IPR013325">
    <property type="entry name" value="RNA_pol_sigma_r2"/>
</dbReference>
<dbReference type="InterPro" id="IPR007630">
    <property type="entry name" value="RNA_pol_sigma70_r4"/>
</dbReference>
<keyword evidence="4" id="KW-0238">DNA-binding</keyword>
<proteinExistence type="inferred from homology"/>
<dbReference type="InterPro" id="IPR014284">
    <property type="entry name" value="RNA_pol_sigma-70_dom"/>
</dbReference>
<dbReference type="EMBL" id="DPVV01000213">
    <property type="protein sequence ID" value="HCL02019.1"/>
    <property type="molecule type" value="Genomic_DNA"/>
</dbReference>
<dbReference type="Pfam" id="PF04545">
    <property type="entry name" value="Sigma70_r4"/>
    <property type="match status" value="1"/>
</dbReference>
<dbReference type="SUPFAM" id="SSF88946">
    <property type="entry name" value="Sigma2 domain of RNA polymerase sigma factors"/>
    <property type="match status" value="1"/>
</dbReference>
<dbReference type="SUPFAM" id="SSF88659">
    <property type="entry name" value="Sigma3 and sigma4 domains of RNA polymerase sigma factors"/>
    <property type="match status" value="1"/>
</dbReference>
<comment type="similarity">
    <text evidence="1">Belongs to the sigma-70 factor family. ECF subfamily.</text>
</comment>
<dbReference type="InterPro" id="IPR039425">
    <property type="entry name" value="RNA_pol_sigma-70-like"/>
</dbReference>
<dbReference type="GO" id="GO:0016987">
    <property type="term" value="F:sigma factor activity"/>
    <property type="evidence" value="ECO:0007669"/>
    <property type="project" value="UniProtKB-KW"/>
</dbReference>
<evidence type="ECO:0000256" key="4">
    <source>
        <dbReference type="ARBA" id="ARBA00023125"/>
    </source>
</evidence>
<evidence type="ECO:0000256" key="2">
    <source>
        <dbReference type="ARBA" id="ARBA00023015"/>
    </source>
</evidence>
<evidence type="ECO:0000259" key="6">
    <source>
        <dbReference type="Pfam" id="PF04542"/>
    </source>
</evidence>
<dbReference type="GO" id="GO:0006352">
    <property type="term" value="P:DNA-templated transcription initiation"/>
    <property type="evidence" value="ECO:0007669"/>
    <property type="project" value="InterPro"/>
</dbReference>
<dbReference type="InterPro" id="IPR007627">
    <property type="entry name" value="RNA_pol_sigma70_r2"/>
</dbReference>
<dbReference type="Proteomes" id="UP000262969">
    <property type="component" value="Unassembled WGS sequence"/>
</dbReference>
<keyword evidence="3" id="KW-0731">Sigma factor</keyword>
<feature type="domain" description="RNA polymerase sigma-70 region 4" evidence="7">
    <location>
        <begin position="96"/>
        <end position="144"/>
    </location>
</feature>
<gene>
    <name evidence="8" type="ORF">DHW61_06310</name>
</gene>
<evidence type="ECO:0000313" key="9">
    <source>
        <dbReference type="Proteomes" id="UP000262969"/>
    </source>
</evidence>
<dbReference type="InterPro" id="IPR036388">
    <property type="entry name" value="WH-like_DNA-bd_sf"/>
</dbReference>
<dbReference type="PANTHER" id="PTHR43133">
    <property type="entry name" value="RNA POLYMERASE ECF-TYPE SIGMA FACTO"/>
    <property type="match status" value="1"/>
</dbReference>
<dbReference type="NCBIfam" id="TIGR02937">
    <property type="entry name" value="sigma70-ECF"/>
    <property type="match status" value="1"/>
</dbReference>
<comment type="caution">
    <text evidence="8">The sequence shown here is derived from an EMBL/GenBank/DDBJ whole genome shotgun (WGS) entry which is preliminary data.</text>
</comment>
<evidence type="ECO:0000256" key="1">
    <source>
        <dbReference type="ARBA" id="ARBA00010641"/>
    </source>
</evidence>
<dbReference type="InterPro" id="IPR013324">
    <property type="entry name" value="RNA_pol_sigma_r3/r4-like"/>
</dbReference>
<keyword evidence="5" id="KW-0804">Transcription</keyword>
<sequence length="152" mass="18126">MSIEIKELYDKIYRYCYFKTNDSYVAEDLTQEAFLKFFSQNTYIDKGKTLAYLYTIANHLCIDYYKKVKLQPIDEEIQGDELFENINTKITVKCAVKSLSKDMQELLLLRYVNELSMNEISKITNQSRFAIYRKINTALQCLKKMLREEDFQ</sequence>
<dbReference type="AlphaFoldDB" id="A0A3D2X4F6"/>
<evidence type="ECO:0000256" key="3">
    <source>
        <dbReference type="ARBA" id="ARBA00023082"/>
    </source>
</evidence>
<dbReference type="Gene3D" id="1.10.10.10">
    <property type="entry name" value="Winged helix-like DNA-binding domain superfamily/Winged helix DNA-binding domain"/>
    <property type="match status" value="1"/>
</dbReference>
<name>A0A3D2X4F6_9FIRM</name>
<dbReference type="GO" id="GO:0003677">
    <property type="term" value="F:DNA binding"/>
    <property type="evidence" value="ECO:0007669"/>
    <property type="project" value="UniProtKB-KW"/>
</dbReference>
<evidence type="ECO:0000256" key="5">
    <source>
        <dbReference type="ARBA" id="ARBA00023163"/>
    </source>
</evidence>
<accession>A0A3D2X4F6</accession>
<dbReference type="Gene3D" id="1.10.1740.10">
    <property type="match status" value="1"/>
</dbReference>
<organism evidence="8 9">
    <name type="scientific">Lachnoclostridium phytofermentans</name>
    <dbReference type="NCBI Taxonomy" id="66219"/>
    <lineage>
        <taxon>Bacteria</taxon>
        <taxon>Bacillati</taxon>
        <taxon>Bacillota</taxon>
        <taxon>Clostridia</taxon>
        <taxon>Lachnospirales</taxon>
        <taxon>Lachnospiraceae</taxon>
    </lineage>
</organism>
<evidence type="ECO:0000259" key="7">
    <source>
        <dbReference type="Pfam" id="PF04545"/>
    </source>
</evidence>
<dbReference type="Pfam" id="PF04542">
    <property type="entry name" value="Sigma70_r2"/>
    <property type="match status" value="1"/>
</dbReference>
<keyword evidence="2" id="KW-0805">Transcription regulation</keyword>
<dbReference type="PANTHER" id="PTHR43133:SF57">
    <property type="entry name" value="RNA POLYMERASE SIGMA-70 FACTOR"/>
    <property type="match status" value="1"/>
</dbReference>
<evidence type="ECO:0000313" key="8">
    <source>
        <dbReference type="EMBL" id="HCL02019.1"/>
    </source>
</evidence>
<feature type="domain" description="RNA polymerase sigma-70 region 2" evidence="6">
    <location>
        <begin position="6"/>
        <end position="67"/>
    </location>
</feature>
<protein>
    <submittedName>
        <fullName evidence="8">RNA polymerase subunit sigma-24</fullName>
    </submittedName>
</protein>
<reference evidence="8 9" key="1">
    <citation type="journal article" date="2018" name="Nat. Biotechnol.">
        <title>A standardized bacterial taxonomy based on genome phylogeny substantially revises the tree of life.</title>
        <authorList>
            <person name="Parks D.H."/>
            <person name="Chuvochina M."/>
            <person name="Waite D.W."/>
            <person name="Rinke C."/>
            <person name="Skarshewski A."/>
            <person name="Chaumeil P.A."/>
            <person name="Hugenholtz P."/>
        </authorList>
    </citation>
    <scope>NUCLEOTIDE SEQUENCE [LARGE SCALE GENOMIC DNA]</scope>
    <source>
        <strain evidence="8">UBA11728</strain>
    </source>
</reference>